<gene>
    <name evidence="1" type="ORF">E6P14_07635</name>
</gene>
<proteinExistence type="predicted"/>
<dbReference type="EMBL" id="CP039138">
    <property type="protein sequence ID" value="QCP90742.1"/>
    <property type="molecule type" value="Genomic_DNA"/>
</dbReference>
<dbReference type="GeneID" id="40152016"/>
<accession>A0A4P8JVA8</accession>
<evidence type="ECO:0000313" key="2">
    <source>
        <dbReference type="Proteomes" id="UP000298722"/>
    </source>
</evidence>
<organism evidence="1 2">
    <name type="scientific">Haloarcula marismortui (strain ATCC 43049 / DSM 3752 / JCM 8966 / VKM B-1809)</name>
    <name type="common">Halobacterium marismortui</name>
    <dbReference type="NCBI Taxonomy" id="272569"/>
    <lineage>
        <taxon>Archaea</taxon>
        <taxon>Methanobacteriati</taxon>
        <taxon>Methanobacteriota</taxon>
        <taxon>Stenosarchaea group</taxon>
        <taxon>Halobacteria</taxon>
        <taxon>Halobacteriales</taxon>
        <taxon>Haloarculaceae</taxon>
        <taxon>Haloarcula</taxon>
    </lineage>
</organism>
<evidence type="ECO:0000313" key="1">
    <source>
        <dbReference type="EMBL" id="QCP90742.1"/>
    </source>
</evidence>
<reference evidence="1 2" key="1">
    <citation type="submission" date="2019-04" db="EMBL/GenBank/DDBJ databases">
        <title>Methylomes of two halophilic Archaea, Haloarcula marismortui and Haloferax mediterranei.</title>
        <authorList>
            <person name="DasSarma S."/>
            <person name="DasSarma P."/>
            <person name="DasSarma S."/>
            <person name="Fomenkov A."/>
            <person name="Vincze T."/>
            <person name="Anton B.P."/>
            <person name="Roberts R.J."/>
        </authorList>
    </citation>
    <scope>NUCLEOTIDE SEQUENCE [LARGE SCALE GENOMIC DNA]</scope>
    <source>
        <strain evidence="1 2">ATCC 43049</strain>
    </source>
</reference>
<protein>
    <submittedName>
        <fullName evidence="1">Uncharacterized protein</fullName>
    </submittedName>
</protein>
<dbReference type="Proteomes" id="UP000298722">
    <property type="component" value="Chromosome"/>
</dbReference>
<dbReference type="RefSeq" id="WP_049938846.1">
    <property type="nucleotide sequence ID" value="NC_006396.1"/>
</dbReference>
<sequence length="65" mass="7045">MDVAVKIVTLNVVNAKPDGTGAGTDDSLVLGAVGADVQRLEDERVRRLNVLGRLKFAIERVRIDE</sequence>
<dbReference type="AlphaFoldDB" id="A0A4P8JVA8"/>
<name>A0A4P8JVA8_HALMA</name>